<comment type="caution">
    <text evidence="2">The sequence shown here is derived from an EMBL/GenBank/DDBJ whole genome shotgun (WGS) entry which is preliminary data.</text>
</comment>
<dbReference type="EMBL" id="JAUEPR010000089">
    <property type="protein sequence ID" value="KAK0465801.1"/>
    <property type="molecule type" value="Genomic_DNA"/>
</dbReference>
<reference evidence="2" key="1">
    <citation type="submission" date="2023-06" db="EMBL/GenBank/DDBJ databases">
        <authorList>
            <consortium name="Lawrence Berkeley National Laboratory"/>
            <person name="Ahrendt S."/>
            <person name="Sahu N."/>
            <person name="Indic B."/>
            <person name="Wong-Bajracharya J."/>
            <person name="Merenyi Z."/>
            <person name="Ke H.-M."/>
            <person name="Monk M."/>
            <person name="Kocsube S."/>
            <person name="Drula E."/>
            <person name="Lipzen A."/>
            <person name="Balint B."/>
            <person name="Henrissat B."/>
            <person name="Andreopoulos B."/>
            <person name="Martin F.M."/>
            <person name="Harder C.B."/>
            <person name="Rigling D."/>
            <person name="Ford K.L."/>
            <person name="Foster G.D."/>
            <person name="Pangilinan J."/>
            <person name="Papanicolaou A."/>
            <person name="Barry K."/>
            <person name="LaButti K."/>
            <person name="Viragh M."/>
            <person name="Koriabine M."/>
            <person name="Yan M."/>
            <person name="Riley R."/>
            <person name="Champramary S."/>
            <person name="Plett K.L."/>
            <person name="Tsai I.J."/>
            <person name="Slot J."/>
            <person name="Sipos G."/>
            <person name="Plett J."/>
            <person name="Nagy L.G."/>
            <person name="Grigoriev I.V."/>
        </authorList>
    </citation>
    <scope>NUCLEOTIDE SEQUENCE</scope>
    <source>
        <strain evidence="2">ICMP 16352</strain>
    </source>
</reference>
<protein>
    <submittedName>
        <fullName evidence="2">Uncharacterized protein</fullName>
    </submittedName>
</protein>
<proteinExistence type="predicted"/>
<dbReference type="Proteomes" id="UP001175227">
    <property type="component" value="Unassembled WGS sequence"/>
</dbReference>
<accession>A0AA39NHL5</accession>
<sequence length="578" mass="65942">MLWTGQELSTATESQKRVPQIFNITCQVLSRHGGYWYILIGKRKHIPAPLKFRESEASRFQVGVNTVDLNIRHKVLDSPSYVVHNSKMTGNWNAISPGGRISQGARNRNTICHVPIPGKRFSGIHSGIQRMKCRPCHKRKGQKSSTAILDAAAEQLGIIFMPIFPRCISSIAFTHANRKLDDLVWDPGVRIHSMVKINIALDNETVYPVLWGKDAQSDAVSRTNELMVWITQRDDQHHQYHSCCGNCLPATTDTDYPCYHWTIKLPCIRVTSKRHSGAFCIGRHLFLKVSEEMYQLQGYDSPYHSASSSALNILDICSAIIGVGNQNLTTSVRPPGKWLHDVCRRSQRMKRRSHSAQKSWRIRTRFNPDWLVMINIRIYRYTASRWELVATFVRHHPRFTLADVYRALRDFRILMVPMIICIHPYLISMPENMAKYLRWILHSSQSKVHCQLILESAGFPGFAVYSCLKMREEVSVIKFASKQSFTDHPHSVGFNTTSSKANLLENSEHDELNQNLRLINSPNDIPEDSLAILITTVLRPDQFKRRSLGISGTVQARRTDGLNSEGESSDERINKTAK</sequence>
<keyword evidence="3" id="KW-1185">Reference proteome</keyword>
<feature type="compositionally biased region" description="Basic and acidic residues" evidence="1">
    <location>
        <begin position="569"/>
        <end position="578"/>
    </location>
</feature>
<evidence type="ECO:0000256" key="1">
    <source>
        <dbReference type="SAM" id="MobiDB-lite"/>
    </source>
</evidence>
<organism evidence="2 3">
    <name type="scientific">Armillaria novae-zelandiae</name>
    <dbReference type="NCBI Taxonomy" id="153914"/>
    <lineage>
        <taxon>Eukaryota</taxon>
        <taxon>Fungi</taxon>
        <taxon>Dikarya</taxon>
        <taxon>Basidiomycota</taxon>
        <taxon>Agaricomycotina</taxon>
        <taxon>Agaricomycetes</taxon>
        <taxon>Agaricomycetidae</taxon>
        <taxon>Agaricales</taxon>
        <taxon>Marasmiineae</taxon>
        <taxon>Physalacriaceae</taxon>
        <taxon>Armillaria</taxon>
    </lineage>
</organism>
<name>A0AA39NHL5_9AGAR</name>
<evidence type="ECO:0000313" key="2">
    <source>
        <dbReference type="EMBL" id="KAK0465801.1"/>
    </source>
</evidence>
<feature type="compositionally biased region" description="Polar residues" evidence="1">
    <location>
        <begin position="557"/>
        <end position="566"/>
    </location>
</feature>
<evidence type="ECO:0000313" key="3">
    <source>
        <dbReference type="Proteomes" id="UP001175227"/>
    </source>
</evidence>
<dbReference type="AlphaFoldDB" id="A0AA39NHL5"/>
<gene>
    <name evidence="2" type="ORF">IW261DRAFT_1427060</name>
</gene>
<feature type="region of interest" description="Disordered" evidence="1">
    <location>
        <begin position="557"/>
        <end position="578"/>
    </location>
</feature>